<reference evidence="2 3" key="1">
    <citation type="submission" date="2024-01" db="EMBL/GenBank/DDBJ databases">
        <title>Genome assemblies of Stephania.</title>
        <authorList>
            <person name="Yang L."/>
        </authorList>
    </citation>
    <scope>NUCLEOTIDE SEQUENCE [LARGE SCALE GENOMIC DNA]</scope>
    <source>
        <strain evidence="2">JXDWG</strain>
        <tissue evidence="2">Leaf</tissue>
    </source>
</reference>
<sequence length="296" mass="32280">MAVIAQSTHQDARHARTTRPNGRRRERRPARDREQVAVVSTAIGEASSESRTAREALPNSTARRRTVATARASSGFESGAAAAPKCGGARSGSGRCGRWTTATDERLGAGGRPASSANGSGGDATRLRRRRMPSRRGAARATTSELRQRDGAMSAGRMGGFDKIATTRWSFIVVQLCFVMIAIVEIVVDRVGQMASESRFLFICDMSSYPDAVDISQLSAVARDRVRDPVECTDMDSDLVMHRGKDMDMFQLDWDFNVPVWAYGQPDGVFFAWRSRRSPARHGGAQLVAEEPSPTK</sequence>
<evidence type="ECO:0000256" key="1">
    <source>
        <dbReference type="SAM" id="MobiDB-lite"/>
    </source>
</evidence>
<name>A0AAP0HJ33_9MAGN</name>
<gene>
    <name evidence="2" type="ORF">Scep_030966</name>
</gene>
<keyword evidence="3" id="KW-1185">Reference proteome</keyword>
<proteinExistence type="predicted"/>
<feature type="compositionally biased region" description="Low complexity" evidence="1">
    <location>
        <begin position="67"/>
        <end position="88"/>
    </location>
</feature>
<protein>
    <submittedName>
        <fullName evidence="2">Uncharacterized protein</fullName>
    </submittedName>
</protein>
<organism evidence="2 3">
    <name type="scientific">Stephania cephalantha</name>
    <dbReference type="NCBI Taxonomy" id="152367"/>
    <lineage>
        <taxon>Eukaryota</taxon>
        <taxon>Viridiplantae</taxon>
        <taxon>Streptophyta</taxon>
        <taxon>Embryophyta</taxon>
        <taxon>Tracheophyta</taxon>
        <taxon>Spermatophyta</taxon>
        <taxon>Magnoliopsida</taxon>
        <taxon>Ranunculales</taxon>
        <taxon>Menispermaceae</taxon>
        <taxon>Menispermoideae</taxon>
        <taxon>Cissampelideae</taxon>
        <taxon>Stephania</taxon>
    </lineage>
</organism>
<dbReference type="AlphaFoldDB" id="A0AAP0HJ33"/>
<dbReference type="EMBL" id="JBBNAG010000013">
    <property type="protein sequence ID" value="KAK9084495.1"/>
    <property type="molecule type" value="Genomic_DNA"/>
</dbReference>
<evidence type="ECO:0000313" key="3">
    <source>
        <dbReference type="Proteomes" id="UP001419268"/>
    </source>
</evidence>
<feature type="region of interest" description="Disordered" evidence="1">
    <location>
        <begin position="1"/>
        <end position="153"/>
    </location>
</feature>
<comment type="caution">
    <text evidence="2">The sequence shown here is derived from an EMBL/GenBank/DDBJ whole genome shotgun (WGS) entry which is preliminary data.</text>
</comment>
<evidence type="ECO:0000313" key="2">
    <source>
        <dbReference type="EMBL" id="KAK9084495.1"/>
    </source>
</evidence>
<accession>A0AAP0HJ33</accession>
<feature type="compositionally biased region" description="Basic residues" evidence="1">
    <location>
        <begin position="127"/>
        <end position="138"/>
    </location>
</feature>
<dbReference type="Proteomes" id="UP001419268">
    <property type="component" value="Unassembled WGS sequence"/>
</dbReference>
<feature type="compositionally biased region" description="Basic residues" evidence="1">
    <location>
        <begin position="15"/>
        <end position="28"/>
    </location>
</feature>